<accession>A0A127PYT8</accession>
<reference evidence="1 2" key="1">
    <citation type="submission" date="2015-11" db="EMBL/GenBank/DDBJ databases">
        <title>Exploring the genomic traits of fungus-feeding bacterial genus Collimonas.</title>
        <authorList>
            <person name="Song C."/>
            <person name="Schmidt R."/>
            <person name="de Jager V."/>
            <person name="Krzyzanowska D."/>
            <person name="Jongedijk E."/>
            <person name="Cankar K."/>
            <person name="Beekwilder J."/>
            <person name="van Veen A."/>
            <person name="de Boer W."/>
            <person name="van Veen J.A."/>
            <person name="Garbeva P."/>
        </authorList>
    </citation>
    <scope>NUCLEOTIDE SEQUENCE [LARGE SCALE GENOMIC DNA]</scope>
    <source>
        <strain evidence="1 2">Ter91</strain>
    </source>
</reference>
<sequence>MILMSTLPSCHQWLPPYYLSIPCCPKGSSQLKEGATDENSFHSQKYADTPKKPEGIRLVHLVLNLQAIA</sequence>
<protein>
    <submittedName>
        <fullName evidence="1">Uncharacterized protein</fullName>
    </submittedName>
</protein>
<dbReference type="EMBL" id="CP013234">
    <property type="protein sequence ID" value="AMP02958.1"/>
    <property type="molecule type" value="Genomic_DNA"/>
</dbReference>
<dbReference type="PATRIC" id="fig|279113.9.peg.568"/>
<evidence type="ECO:0000313" key="1">
    <source>
        <dbReference type="EMBL" id="AMP02958.1"/>
    </source>
</evidence>
<proteinExistence type="predicted"/>
<dbReference type="Proteomes" id="UP000074561">
    <property type="component" value="Chromosome"/>
</dbReference>
<dbReference type="AlphaFoldDB" id="A0A127PYT8"/>
<name>A0A127PYT8_9BURK</name>
<dbReference type="KEGG" id="cpra:CPter91_0563"/>
<organism evidence="1 2">
    <name type="scientific">Collimonas pratensis</name>
    <dbReference type="NCBI Taxonomy" id="279113"/>
    <lineage>
        <taxon>Bacteria</taxon>
        <taxon>Pseudomonadati</taxon>
        <taxon>Pseudomonadota</taxon>
        <taxon>Betaproteobacteria</taxon>
        <taxon>Burkholderiales</taxon>
        <taxon>Oxalobacteraceae</taxon>
        <taxon>Collimonas</taxon>
    </lineage>
</organism>
<gene>
    <name evidence="1" type="ORF">CPter91_0563</name>
</gene>
<evidence type="ECO:0000313" key="2">
    <source>
        <dbReference type="Proteomes" id="UP000074561"/>
    </source>
</evidence>